<keyword evidence="11" id="KW-0413">Isomerase</keyword>
<dbReference type="Proteomes" id="UP000184114">
    <property type="component" value="Unassembled WGS sequence"/>
</dbReference>
<evidence type="ECO:0000256" key="8">
    <source>
        <dbReference type="PIRSR" id="PIRSR000138-1"/>
    </source>
</evidence>
<feature type="binding site" evidence="9">
    <location>
        <position position="234"/>
    </location>
    <ligand>
        <name>FMN</name>
        <dbReference type="ChEBI" id="CHEBI:58210"/>
    </ligand>
</feature>
<name>A0A1M4UFQ5_9FIRM</name>
<keyword evidence="3 9" id="KW-0288">FMN</keyword>
<dbReference type="EMBL" id="FQTY01000003">
    <property type="protein sequence ID" value="SHE55487.1"/>
    <property type="molecule type" value="Genomic_DNA"/>
</dbReference>
<comment type="cofactor">
    <cofactor evidence="1">
        <name>FMN</name>
        <dbReference type="ChEBI" id="CHEBI:58210"/>
    </cofactor>
</comment>
<dbReference type="GO" id="GO:0016491">
    <property type="term" value="F:oxidoreductase activity"/>
    <property type="evidence" value="ECO:0007669"/>
    <property type="project" value="UniProtKB-KW"/>
</dbReference>
<evidence type="ECO:0000256" key="5">
    <source>
        <dbReference type="ARBA" id="ARBA00024042"/>
    </source>
</evidence>
<feature type="binding site" evidence="9">
    <location>
        <begin position="267"/>
        <end position="271"/>
    </location>
    <ligand>
        <name>FMN</name>
        <dbReference type="ChEBI" id="CHEBI:58210"/>
    </ligand>
</feature>
<feature type="active site" description="Proton acceptor" evidence="8">
    <location>
        <position position="236"/>
    </location>
</feature>
<dbReference type="InterPro" id="IPR012133">
    <property type="entry name" value="Alpha-hydoxy_acid_DH_FMN"/>
</dbReference>
<evidence type="ECO:0000256" key="2">
    <source>
        <dbReference type="ARBA" id="ARBA00022630"/>
    </source>
</evidence>
<dbReference type="PIRSF" id="PIRSF000138">
    <property type="entry name" value="Al-hdrx_acd_dh"/>
    <property type="match status" value="1"/>
</dbReference>
<evidence type="ECO:0000256" key="4">
    <source>
        <dbReference type="ARBA" id="ARBA00023002"/>
    </source>
</evidence>
<dbReference type="SUPFAM" id="SSF51395">
    <property type="entry name" value="FMN-linked oxidoreductases"/>
    <property type="match status" value="1"/>
</dbReference>
<dbReference type="AlphaFoldDB" id="A0A1M4UFQ5"/>
<feature type="domain" description="FMN hydroxy acid dehydrogenase" evidence="10">
    <location>
        <begin position="1"/>
        <end position="340"/>
    </location>
</feature>
<sequence length="340" mass="36178">MDLKEIRNIARENLKGYCRVCPICNGLACAGEVPGMGGHLTGSSFKSNVEDLSKVKIKLKTIHDAKKPDLKFNFFNTQLEVPIISAPITGTSFNMGNALTEEKYISSVVNGSIDAGTIAMIGDSANPTFYETGLEILKEVNGKGVGILKPKENSIVIESIKKAENINTIAAGMDIDGAGLITMALQGAPVSPKTVDELKEIIHSTNLPFILKGIMTKDEAILAVEAGAKAIVVSNHGGRVLDHTQSTAKVLPEIAEAVKGKIMILVDGGVRSGIDVFKMIALGADAVLIGRPIVFGAYGGYREGVSLIIENMKNQLIQTMILTGAKNLNSIDNSMISIEW</sequence>
<dbReference type="PANTHER" id="PTHR10578">
    <property type="entry name" value="S -2-HYDROXY-ACID OXIDASE-RELATED"/>
    <property type="match status" value="1"/>
</dbReference>
<evidence type="ECO:0000256" key="7">
    <source>
        <dbReference type="ARBA" id="ARBA00048754"/>
    </source>
</evidence>
<evidence type="ECO:0000256" key="9">
    <source>
        <dbReference type="PIRSR" id="PIRSR000138-2"/>
    </source>
</evidence>
<feature type="binding site" evidence="9">
    <location>
        <begin position="290"/>
        <end position="291"/>
    </location>
    <ligand>
        <name>FMN</name>
        <dbReference type="ChEBI" id="CHEBI:58210"/>
    </ligand>
</feature>
<protein>
    <recommendedName>
        <fullName evidence="6">L-lactate oxidase</fullName>
    </recommendedName>
</protein>
<accession>A0A1M4UFQ5</accession>
<organism evidence="11 12">
    <name type="scientific">Tissierella praeacuta DSM 18095</name>
    <dbReference type="NCBI Taxonomy" id="1123404"/>
    <lineage>
        <taxon>Bacteria</taxon>
        <taxon>Bacillati</taxon>
        <taxon>Bacillota</taxon>
        <taxon>Tissierellia</taxon>
        <taxon>Tissierellales</taxon>
        <taxon>Tissierellaceae</taxon>
        <taxon>Tissierella</taxon>
    </lineage>
</organism>
<evidence type="ECO:0000259" key="10">
    <source>
        <dbReference type="PROSITE" id="PS51349"/>
    </source>
</evidence>
<keyword evidence="12" id="KW-1185">Reference proteome</keyword>
<evidence type="ECO:0000256" key="3">
    <source>
        <dbReference type="ARBA" id="ARBA00022643"/>
    </source>
</evidence>
<dbReference type="STRING" id="1123404.SAMN02745784_01057"/>
<evidence type="ECO:0000256" key="1">
    <source>
        <dbReference type="ARBA" id="ARBA00001917"/>
    </source>
</evidence>
<evidence type="ECO:0000313" key="12">
    <source>
        <dbReference type="Proteomes" id="UP000184114"/>
    </source>
</evidence>
<dbReference type="CDD" id="cd02809">
    <property type="entry name" value="alpha_hydroxyacid_oxid_FMN"/>
    <property type="match status" value="1"/>
</dbReference>
<feature type="binding site" evidence="9">
    <location>
        <position position="239"/>
    </location>
    <ligand>
        <name>glyoxylate</name>
        <dbReference type="ChEBI" id="CHEBI:36655"/>
    </ligand>
</feature>
<comment type="catalytic activity">
    <reaction evidence="7">
        <text>(S)-lactate + O2 = pyruvate + H2O2</text>
        <dbReference type="Rhea" id="RHEA:55868"/>
        <dbReference type="ChEBI" id="CHEBI:15361"/>
        <dbReference type="ChEBI" id="CHEBI:15379"/>
        <dbReference type="ChEBI" id="CHEBI:16240"/>
        <dbReference type="ChEBI" id="CHEBI:16651"/>
    </reaction>
    <physiologicalReaction direction="left-to-right" evidence="7">
        <dbReference type="Rhea" id="RHEA:55869"/>
    </physiologicalReaction>
</comment>
<dbReference type="GeneID" id="90996122"/>
<dbReference type="PROSITE" id="PS51349">
    <property type="entry name" value="FMN_HYDROXY_ACID_DH_2"/>
    <property type="match status" value="1"/>
</dbReference>
<keyword evidence="4" id="KW-0560">Oxidoreductase</keyword>
<evidence type="ECO:0000313" key="11">
    <source>
        <dbReference type="EMBL" id="SHE55487.1"/>
    </source>
</evidence>
<dbReference type="PANTHER" id="PTHR10578:SF107">
    <property type="entry name" value="2-HYDROXYACID OXIDASE 1"/>
    <property type="match status" value="1"/>
</dbReference>
<dbReference type="GO" id="GO:0010181">
    <property type="term" value="F:FMN binding"/>
    <property type="evidence" value="ECO:0007669"/>
    <property type="project" value="InterPro"/>
</dbReference>
<proteinExistence type="inferred from homology"/>
<dbReference type="InterPro" id="IPR000262">
    <property type="entry name" value="FMN-dep_DH"/>
</dbReference>
<evidence type="ECO:0000256" key="6">
    <source>
        <dbReference type="ARBA" id="ARBA00029513"/>
    </source>
</evidence>
<feature type="binding site" evidence="9">
    <location>
        <position position="212"/>
    </location>
    <ligand>
        <name>FMN</name>
        <dbReference type="ChEBI" id="CHEBI:58210"/>
    </ligand>
</feature>
<dbReference type="RefSeq" id="WP_072973923.1">
    <property type="nucleotide sequence ID" value="NZ_FQTY01000003.1"/>
</dbReference>
<comment type="similarity">
    <text evidence="5">Belongs to the FMN-dependent alpha-hydroxy acid dehydrogenase family.</text>
</comment>
<dbReference type="Pfam" id="PF01070">
    <property type="entry name" value="FMN_dh"/>
    <property type="match status" value="1"/>
</dbReference>
<dbReference type="GO" id="GO:0016853">
    <property type="term" value="F:isomerase activity"/>
    <property type="evidence" value="ECO:0007669"/>
    <property type="project" value="UniProtKB-KW"/>
</dbReference>
<dbReference type="InterPro" id="IPR013785">
    <property type="entry name" value="Aldolase_TIM"/>
</dbReference>
<feature type="binding site" evidence="9">
    <location>
        <position position="236"/>
    </location>
    <ligand>
        <name>FMN</name>
        <dbReference type="ChEBI" id="CHEBI:58210"/>
    </ligand>
</feature>
<gene>
    <name evidence="11" type="ORF">SAMN02745784_01057</name>
</gene>
<dbReference type="InterPro" id="IPR037396">
    <property type="entry name" value="FMN_HAD"/>
</dbReference>
<dbReference type="Gene3D" id="3.20.20.70">
    <property type="entry name" value="Aldolase class I"/>
    <property type="match status" value="1"/>
</dbReference>
<keyword evidence="2 9" id="KW-0285">Flavoprotein</keyword>
<reference evidence="12" key="1">
    <citation type="submission" date="2016-11" db="EMBL/GenBank/DDBJ databases">
        <authorList>
            <person name="Varghese N."/>
            <person name="Submissions S."/>
        </authorList>
    </citation>
    <scope>NUCLEOTIDE SEQUENCE [LARGE SCALE GENOMIC DNA]</scope>
    <source>
        <strain evidence="12">DSM 18095</strain>
    </source>
</reference>